<dbReference type="KEGG" id="awo:Awo_c04870"/>
<reference evidence="3" key="1">
    <citation type="submission" date="2011-07" db="EMBL/GenBank/DDBJ databases">
        <title>Complete genome sequence of Acetobacterium woodii.</title>
        <authorList>
            <person name="Poehlein A."/>
            <person name="Schmidt S."/>
            <person name="Kaster A.-K."/>
            <person name="Goenrich M."/>
            <person name="Vollmers J."/>
            <person name="Thuermer A."/>
            <person name="Gottschalk G."/>
            <person name="Thauer R.K."/>
            <person name="Daniel R."/>
            <person name="Mueller V."/>
        </authorList>
    </citation>
    <scope>NUCLEOTIDE SEQUENCE [LARGE SCALE GENOMIC DNA]</scope>
    <source>
        <strain evidence="3">ATCC 29683 / DSM 1030 / JCM 2381 / KCTC 1655 / WB1</strain>
    </source>
</reference>
<evidence type="ECO:0000313" key="3">
    <source>
        <dbReference type="Proteomes" id="UP000007177"/>
    </source>
</evidence>
<evidence type="ECO:0000313" key="2">
    <source>
        <dbReference type="EMBL" id="AFA47286.1"/>
    </source>
</evidence>
<proteinExistence type="predicted"/>
<dbReference type="EMBL" id="CP002987">
    <property type="protein sequence ID" value="AFA47286.1"/>
    <property type="molecule type" value="Genomic_DNA"/>
</dbReference>
<dbReference type="eggNOG" id="COG2014">
    <property type="taxonomic scope" value="Bacteria"/>
</dbReference>
<dbReference type="AlphaFoldDB" id="H6LIB2"/>
<dbReference type="Proteomes" id="UP000007177">
    <property type="component" value="Chromosome"/>
</dbReference>
<dbReference type="RefSeq" id="WP_014354889.1">
    <property type="nucleotide sequence ID" value="NC_016894.1"/>
</dbReference>
<reference evidence="2 3" key="2">
    <citation type="journal article" date="2012" name="PLoS ONE">
        <title>An ancient pathway combining carbon dioxide fixation with the generation and utilization of a sodium ion gradient for ATP synthesis.</title>
        <authorList>
            <person name="Poehlein A."/>
            <person name="Schmidt S."/>
            <person name="Kaster A.K."/>
            <person name="Goenrich M."/>
            <person name="Vollmers J."/>
            <person name="Thurmer A."/>
            <person name="Bertsch J."/>
            <person name="Schuchmann K."/>
            <person name="Voigt B."/>
            <person name="Hecker M."/>
            <person name="Daniel R."/>
            <person name="Thauer R.K."/>
            <person name="Gottschalk G."/>
            <person name="Muller V."/>
        </authorList>
    </citation>
    <scope>NUCLEOTIDE SEQUENCE [LARGE SCALE GENOMIC DNA]</scope>
    <source>
        <strain evidence="3">ATCC 29683 / DSM 1030 / JCM 2381 / KCTC 1655 / WB1</strain>
    </source>
</reference>
<evidence type="ECO:0000259" key="1">
    <source>
        <dbReference type="Pfam" id="PF04016"/>
    </source>
</evidence>
<dbReference type="HOGENOM" id="CLU_1136483_0_0_9"/>
<dbReference type="Pfam" id="PF04016">
    <property type="entry name" value="DUF364"/>
    <property type="match status" value="1"/>
</dbReference>
<dbReference type="Gene3D" id="3.40.50.11590">
    <property type="match status" value="1"/>
</dbReference>
<sequence>MQSNDLFQELKNKFRIIVQEKALLDEQVVVKGKTLAVEDAIGKPKRQDFPLIKGKEKLMQATFKGVCGQAYSDMSGSFSGSLAEIIDKPLETHFDMAVFIATLNAVLRYLGLAEKTIHCKDEEPEFCAEKLIAFIRENYGNPKIALIGFQPSFLERLALHFSVRVLDMDKDRIDTIKFGVRIEDGEKDMADVLDWCDLIFATGSTVANGTITNFTNRDKPIIFYGTTIAGAASLLGFERYCECAK</sequence>
<dbReference type="InterPro" id="IPR007161">
    <property type="entry name" value="DUF364"/>
</dbReference>
<accession>H6LIB2</accession>
<keyword evidence="3" id="KW-1185">Reference proteome</keyword>
<gene>
    <name evidence="2" type="ordered locus">Awo_c04870</name>
</gene>
<dbReference type="STRING" id="931626.Awo_c04870"/>
<organism evidence="2 3">
    <name type="scientific">Acetobacterium woodii (strain ATCC 29683 / DSM 1030 / JCM 2381 / KCTC 1655 / WB1)</name>
    <dbReference type="NCBI Taxonomy" id="931626"/>
    <lineage>
        <taxon>Bacteria</taxon>
        <taxon>Bacillati</taxon>
        <taxon>Bacillota</taxon>
        <taxon>Clostridia</taxon>
        <taxon>Eubacteriales</taxon>
        <taxon>Eubacteriaceae</taxon>
        <taxon>Acetobacterium</taxon>
    </lineage>
</organism>
<name>H6LIB2_ACEWD</name>
<protein>
    <recommendedName>
        <fullName evidence="1">Putative heavy-metal chelation domain-containing protein</fullName>
    </recommendedName>
</protein>
<feature type="domain" description="Putative heavy-metal chelation" evidence="1">
    <location>
        <begin position="139"/>
        <end position="214"/>
    </location>
</feature>
<dbReference type="OrthoDB" id="3596at2"/>
<dbReference type="SUPFAM" id="SSF159713">
    <property type="entry name" value="Dhaf3308-like"/>
    <property type="match status" value="1"/>
</dbReference>